<dbReference type="AlphaFoldDB" id="A0A9N9F0C9"/>
<evidence type="ECO:0000313" key="3">
    <source>
        <dbReference type="Proteomes" id="UP000789405"/>
    </source>
</evidence>
<organism evidence="2 3">
    <name type="scientific">Dentiscutata erythropus</name>
    <dbReference type="NCBI Taxonomy" id="1348616"/>
    <lineage>
        <taxon>Eukaryota</taxon>
        <taxon>Fungi</taxon>
        <taxon>Fungi incertae sedis</taxon>
        <taxon>Mucoromycota</taxon>
        <taxon>Glomeromycotina</taxon>
        <taxon>Glomeromycetes</taxon>
        <taxon>Diversisporales</taxon>
        <taxon>Gigasporaceae</taxon>
        <taxon>Dentiscutata</taxon>
    </lineage>
</organism>
<feature type="region of interest" description="Disordered" evidence="1">
    <location>
        <begin position="211"/>
        <end position="236"/>
    </location>
</feature>
<name>A0A9N9F0C9_9GLOM</name>
<dbReference type="Proteomes" id="UP000789405">
    <property type="component" value="Unassembled WGS sequence"/>
</dbReference>
<gene>
    <name evidence="2" type="ORF">DERYTH_LOCUS2927</name>
</gene>
<comment type="caution">
    <text evidence="2">The sequence shown here is derived from an EMBL/GenBank/DDBJ whole genome shotgun (WGS) entry which is preliminary data.</text>
</comment>
<reference evidence="2" key="1">
    <citation type="submission" date="2021-06" db="EMBL/GenBank/DDBJ databases">
        <authorList>
            <person name="Kallberg Y."/>
            <person name="Tangrot J."/>
            <person name="Rosling A."/>
        </authorList>
    </citation>
    <scope>NUCLEOTIDE SEQUENCE</scope>
    <source>
        <strain evidence="2">MA453B</strain>
    </source>
</reference>
<evidence type="ECO:0000256" key="1">
    <source>
        <dbReference type="SAM" id="MobiDB-lite"/>
    </source>
</evidence>
<keyword evidence="3" id="KW-1185">Reference proteome</keyword>
<dbReference type="OrthoDB" id="1748060at2759"/>
<dbReference type="PANTHER" id="PTHR45786:SF74">
    <property type="entry name" value="ATP-DEPENDENT DNA HELICASE"/>
    <property type="match status" value="1"/>
</dbReference>
<protein>
    <submittedName>
        <fullName evidence="2">18669_t:CDS:1</fullName>
    </submittedName>
</protein>
<sequence length="236" mass="26987">MTREPYLKQIWLFNSVFAFISMGASIDPHLANGANGVYTYRVQGAIYHRIGSMLPAENCIPKFSQIYIYDSNFETELSYRHSVFPTLDTFLLADIQHELHMHNPFAQVFHSAGQFVREGQPVVLKILSGQEYDVRYYNRPTANEVAVLMIDDSTINSGRDILLRTNQGQLQQISECHAAYDALQYPLLFSYGQLGWHLNIPYSTSARSNYHKSHELASNNDSENGNSDNELRQTRQ</sequence>
<accession>A0A9N9F0C9</accession>
<feature type="compositionally biased region" description="Low complexity" evidence="1">
    <location>
        <begin position="218"/>
        <end position="228"/>
    </location>
</feature>
<dbReference type="PANTHER" id="PTHR45786">
    <property type="entry name" value="DNA BINDING PROTEIN-LIKE"/>
    <property type="match status" value="1"/>
</dbReference>
<dbReference type="EMBL" id="CAJVPY010000974">
    <property type="protein sequence ID" value="CAG8501543.1"/>
    <property type="molecule type" value="Genomic_DNA"/>
</dbReference>
<evidence type="ECO:0000313" key="2">
    <source>
        <dbReference type="EMBL" id="CAG8501543.1"/>
    </source>
</evidence>
<proteinExistence type="predicted"/>